<reference evidence="2 3" key="1">
    <citation type="journal article" date="2023" name="Microorganisms">
        <title>Thiorhodovibrio frisius and Trv. litoralis spp. nov., Two Novel Members from a Clade of Fastidious Purple Sulfur Bacteria That Exhibit Unique Red-Shifted Light-Harvesting Capabilities.</title>
        <authorList>
            <person name="Methner A."/>
            <person name="Kuzyk S.B."/>
            <person name="Petersen J."/>
            <person name="Bauer S."/>
            <person name="Brinkmann H."/>
            <person name="Sichau K."/>
            <person name="Wanner G."/>
            <person name="Wolf J."/>
            <person name="Neumann-Schaal M."/>
            <person name="Henke P."/>
            <person name="Tank M."/>
            <person name="Sproer C."/>
            <person name="Bunk B."/>
            <person name="Overmann J."/>
        </authorList>
    </citation>
    <scope>NUCLEOTIDE SEQUENCE [LARGE SCALE GENOMIC DNA]</scope>
    <source>
        <strain evidence="2 3">DSM 6702</strain>
    </source>
</reference>
<feature type="region of interest" description="Disordered" evidence="1">
    <location>
        <begin position="281"/>
        <end position="304"/>
    </location>
</feature>
<dbReference type="RefSeq" id="WP_328983647.1">
    <property type="nucleotide sequence ID" value="NZ_CP121472.1"/>
</dbReference>
<evidence type="ECO:0000313" key="3">
    <source>
        <dbReference type="Proteomes" id="UP001432180"/>
    </source>
</evidence>
<evidence type="ECO:0000313" key="2">
    <source>
        <dbReference type="EMBL" id="WPL17845.1"/>
    </source>
</evidence>
<evidence type="ECO:0000256" key="1">
    <source>
        <dbReference type="SAM" id="MobiDB-lite"/>
    </source>
</evidence>
<keyword evidence="3" id="KW-1185">Reference proteome</keyword>
<organism evidence="2 3">
    <name type="scientific">Thiorhodovibrio winogradskyi</name>
    <dbReference type="NCBI Taxonomy" id="77007"/>
    <lineage>
        <taxon>Bacteria</taxon>
        <taxon>Pseudomonadati</taxon>
        <taxon>Pseudomonadota</taxon>
        <taxon>Gammaproteobacteria</taxon>
        <taxon>Chromatiales</taxon>
        <taxon>Chromatiaceae</taxon>
        <taxon>Thiorhodovibrio</taxon>
    </lineage>
</organism>
<accession>A0ABZ0SE28</accession>
<sequence length="304" mass="35030">MHIANPMYDTVFKYLLEDNALAKLLIGTILQEEILSLEFCPQERTQEIERAGKRGMTVYRMDFAARVRNVEGVERQVLIELQKAKFATDILRFRRYLSGQYRDPDNIRLIERDDGKLAREGIPILTIYFLGHALDHTEAPVVRVRRDCVDLASGQSLERPEPFIESLTHDSYVIQIPKLKDQPRNAIEEMLQLFDQSHRDRDRHYLRIDEADIPPDYRPLLRRLQQAAAEPEIADAMELEDEILEELQDIERQLEAVQARAEAEQARAEAESAEKERLLALLKAAGIDPNPDGPSSDRPLPRKA</sequence>
<dbReference type="Proteomes" id="UP001432180">
    <property type="component" value="Chromosome"/>
</dbReference>
<dbReference type="EMBL" id="CP121472">
    <property type="protein sequence ID" value="WPL17845.1"/>
    <property type="molecule type" value="Genomic_DNA"/>
</dbReference>
<gene>
    <name evidence="2" type="ORF">Thiowin_02887</name>
</gene>
<name>A0ABZ0SE28_9GAMM</name>
<protein>
    <submittedName>
        <fullName evidence="2">PD-(D/E)XK nuclease family transposase</fullName>
    </submittedName>
</protein>
<proteinExistence type="predicted"/>